<comment type="subunit">
    <text evidence="5">Self-interacts. Interacts with FtsZ.</text>
</comment>
<keyword evidence="3 5" id="KW-0472">Membrane</keyword>
<evidence type="ECO:0000313" key="9">
    <source>
        <dbReference type="Proteomes" id="UP000018680"/>
    </source>
</evidence>
<sequence>MGLDIGTTRVCAIIGEYNENEELEILGVGVSPSNGLRKGVVINIEATQKSVLEAVEQAEQMAGREVETVVASIAGPHIEGINSRGVVAVNSKGREITQNDVDRVMEAARAVVLPMDREIIHLLPQEYLVDEQRGVKDPRDMIGVRLEAEVHLITASITAAQNLIKCINRAGLKVSEMMYESLAASRASLTPEEKEIGTLFINIGGGTTDIMLYLNGAPHYTSVLPLGGKEVSSDIAIILKIPFEEAEKIKIRDGFCLASMVEEGGEPVIIPGVGGRPPLSTDRNTICSYIQPRMTEIFEMIKKRVESEAGFTAWQSLGGVVLSGGGAMLPGTVELAQSIFPTAVRMAEPFGVNGLSREVCRPDRSTAYGLVLQGAQQALLQGPVIRDTRSRKGGGLKQWLRNFFE</sequence>
<dbReference type="Gene3D" id="3.30.420.40">
    <property type="match status" value="2"/>
</dbReference>
<dbReference type="GO" id="GO:0032153">
    <property type="term" value="C:cell division site"/>
    <property type="evidence" value="ECO:0007669"/>
    <property type="project" value="UniProtKB-UniRule"/>
</dbReference>
<dbReference type="PANTHER" id="PTHR32432:SF4">
    <property type="entry name" value="CELL DIVISION PROTEIN FTSA"/>
    <property type="match status" value="1"/>
</dbReference>
<evidence type="ECO:0000259" key="7">
    <source>
        <dbReference type="SMART" id="SM00842"/>
    </source>
</evidence>
<gene>
    <name evidence="5" type="primary">ftsA</name>
    <name evidence="8" type="ORF">L21SP2_1161</name>
</gene>
<dbReference type="eggNOG" id="COG0849">
    <property type="taxonomic scope" value="Bacteria"/>
</dbReference>
<dbReference type="InterPro" id="IPR050696">
    <property type="entry name" value="FtsA/MreB"/>
</dbReference>
<dbReference type="SUPFAM" id="SSF53067">
    <property type="entry name" value="Actin-like ATPase domain"/>
    <property type="match status" value="2"/>
</dbReference>
<comment type="similarity">
    <text evidence="5 6">Belongs to the FtsA/MreB family.</text>
</comment>
<dbReference type="Proteomes" id="UP000018680">
    <property type="component" value="Chromosome"/>
</dbReference>
<evidence type="ECO:0000256" key="6">
    <source>
        <dbReference type="PIRNR" id="PIRNR003101"/>
    </source>
</evidence>
<keyword evidence="9" id="KW-1185">Reference proteome</keyword>
<dbReference type="GO" id="GO:0009898">
    <property type="term" value="C:cytoplasmic side of plasma membrane"/>
    <property type="evidence" value="ECO:0007669"/>
    <property type="project" value="UniProtKB-UniRule"/>
</dbReference>
<comment type="subcellular location">
    <subcellularLocation>
        <location evidence="5">Cell membrane</location>
        <topology evidence="5">Peripheral membrane protein</topology>
        <orientation evidence="5">Cytoplasmic side</orientation>
    </subcellularLocation>
    <text evidence="5">Localizes to the Z ring in an FtsZ-dependent manner. Targeted to the membrane through a conserved C-terminal amphipathic helix.</text>
</comment>
<dbReference type="HOGENOM" id="CLU_037850_3_2_12"/>
<feature type="domain" description="SHS2" evidence="7">
    <location>
        <begin position="2"/>
        <end position="188"/>
    </location>
</feature>
<evidence type="ECO:0000256" key="5">
    <source>
        <dbReference type="HAMAP-Rule" id="MF_02033"/>
    </source>
</evidence>
<dbReference type="Pfam" id="PF02491">
    <property type="entry name" value="SHS2_FTSA"/>
    <property type="match status" value="1"/>
</dbReference>
<dbReference type="PATRIC" id="fig|1307761.3.peg.1156"/>
<dbReference type="SMART" id="SM00842">
    <property type="entry name" value="FtsA"/>
    <property type="match status" value="1"/>
</dbReference>
<dbReference type="PANTHER" id="PTHR32432">
    <property type="entry name" value="CELL DIVISION PROTEIN FTSA-RELATED"/>
    <property type="match status" value="1"/>
</dbReference>
<dbReference type="CDD" id="cd24048">
    <property type="entry name" value="ASKHA_NBD_FtsA"/>
    <property type="match status" value="1"/>
</dbReference>
<keyword evidence="1 5" id="KW-1003">Cell membrane</keyword>
<dbReference type="HAMAP" id="MF_02033">
    <property type="entry name" value="FtsA"/>
    <property type="match status" value="1"/>
</dbReference>
<evidence type="ECO:0000256" key="1">
    <source>
        <dbReference type="ARBA" id="ARBA00022475"/>
    </source>
</evidence>
<evidence type="ECO:0000313" key="8">
    <source>
        <dbReference type="EMBL" id="AHC14564.1"/>
    </source>
</evidence>
<dbReference type="Gene3D" id="3.30.1490.110">
    <property type="match status" value="1"/>
</dbReference>
<name>V5WG96_9SPIO</name>
<evidence type="ECO:0000256" key="3">
    <source>
        <dbReference type="ARBA" id="ARBA00023136"/>
    </source>
</evidence>
<keyword evidence="4 5" id="KW-0131">Cell cycle</keyword>
<keyword evidence="2 5" id="KW-0132">Cell division</keyword>
<dbReference type="EMBL" id="CP006939">
    <property type="protein sequence ID" value="AHC14564.1"/>
    <property type="molecule type" value="Genomic_DNA"/>
</dbReference>
<dbReference type="InterPro" id="IPR003494">
    <property type="entry name" value="SHS2_FtsA"/>
</dbReference>
<dbReference type="AlphaFoldDB" id="V5WG96"/>
<reference evidence="8 9" key="1">
    <citation type="journal article" date="2015" name="Stand. Genomic Sci.">
        <title>Complete genome sequence and description of Salinispira pacifica gen. nov., sp. nov., a novel spirochaete isolated form a hypersaline microbial mat.</title>
        <authorList>
            <person name="Ben Hania W."/>
            <person name="Joseph M."/>
            <person name="Schumann P."/>
            <person name="Bunk B."/>
            <person name="Fiebig A."/>
            <person name="Sproer C."/>
            <person name="Klenk H.P."/>
            <person name="Fardeau M.L."/>
            <person name="Spring S."/>
        </authorList>
    </citation>
    <scope>NUCLEOTIDE SEQUENCE [LARGE SCALE GENOMIC DNA]</scope>
    <source>
        <strain evidence="8 9">L21-RPul-D2</strain>
    </source>
</reference>
<dbReference type="NCBIfam" id="TIGR01174">
    <property type="entry name" value="ftsA"/>
    <property type="match status" value="1"/>
</dbReference>
<dbReference type="STRING" id="1307761.L21SP2_1161"/>
<dbReference type="InterPro" id="IPR043129">
    <property type="entry name" value="ATPase_NBD"/>
</dbReference>
<evidence type="ECO:0000256" key="2">
    <source>
        <dbReference type="ARBA" id="ARBA00022618"/>
    </source>
</evidence>
<dbReference type="Pfam" id="PF14450">
    <property type="entry name" value="FtsA"/>
    <property type="match status" value="2"/>
</dbReference>
<dbReference type="InterPro" id="IPR020823">
    <property type="entry name" value="Cell_div_FtsA"/>
</dbReference>
<comment type="function">
    <text evidence="5 6">Cell division protein that is involved in the assembly of the Z ring. May serve as a membrane anchor for the Z ring.</text>
</comment>
<dbReference type="KEGG" id="slr:L21SP2_1161"/>
<evidence type="ECO:0000256" key="4">
    <source>
        <dbReference type="ARBA" id="ARBA00023306"/>
    </source>
</evidence>
<dbReference type="GO" id="GO:0043093">
    <property type="term" value="P:FtsZ-dependent cytokinesis"/>
    <property type="evidence" value="ECO:0007669"/>
    <property type="project" value="UniProtKB-UniRule"/>
</dbReference>
<proteinExistence type="inferred from homology"/>
<protein>
    <recommendedName>
        <fullName evidence="5 6">Cell division protein FtsA</fullName>
    </recommendedName>
</protein>
<organism evidence="8 9">
    <name type="scientific">Salinispira pacifica</name>
    <dbReference type="NCBI Taxonomy" id="1307761"/>
    <lineage>
        <taxon>Bacteria</taxon>
        <taxon>Pseudomonadati</taxon>
        <taxon>Spirochaetota</taxon>
        <taxon>Spirochaetia</taxon>
        <taxon>Spirochaetales</taxon>
        <taxon>Spirochaetaceae</taxon>
        <taxon>Salinispira</taxon>
    </lineage>
</organism>
<dbReference type="PIRSF" id="PIRSF003101">
    <property type="entry name" value="FtsA"/>
    <property type="match status" value="1"/>
</dbReference>
<accession>V5WG96</accession>